<feature type="chain" id="PRO_5021951905" evidence="1">
    <location>
        <begin position="24"/>
        <end position="136"/>
    </location>
</feature>
<evidence type="ECO:0000313" key="2">
    <source>
        <dbReference type="EMBL" id="QDU36594.1"/>
    </source>
</evidence>
<reference evidence="2 3" key="1">
    <citation type="submission" date="2019-02" db="EMBL/GenBank/DDBJ databases">
        <title>Deep-cultivation of Planctomycetes and their phenomic and genomic characterization uncovers novel biology.</title>
        <authorList>
            <person name="Wiegand S."/>
            <person name="Jogler M."/>
            <person name="Boedeker C."/>
            <person name="Pinto D."/>
            <person name="Vollmers J."/>
            <person name="Rivas-Marin E."/>
            <person name="Kohn T."/>
            <person name="Peeters S.H."/>
            <person name="Heuer A."/>
            <person name="Rast P."/>
            <person name="Oberbeckmann S."/>
            <person name="Bunk B."/>
            <person name="Jeske O."/>
            <person name="Meyerdierks A."/>
            <person name="Storesund J.E."/>
            <person name="Kallscheuer N."/>
            <person name="Luecker S."/>
            <person name="Lage O.M."/>
            <person name="Pohl T."/>
            <person name="Merkel B.J."/>
            <person name="Hornburger P."/>
            <person name="Mueller R.-W."/>
            <person name="Bruemmer F."/>
            <person name="Labrenz M."/>
            <person name="Spormann A.M."/>
            <person name="Op den Camp H."/>
            <person name="Overmann J."/>
            <person name="Amann R."/>
            <person name="Jetten M.S.M."/>
            <person name="Mascher T."/>
            <person name="Medema M.H."/>
            <person name="Devos D.P."/>
            <person name="Kaster A.-K."/>
            <person name="Ovreas L."/>
            <person name="Rohde M."/>
            <person name="Galperin M.Y."/>
            <person name="Jogler C."/>
        </authorList>
    </citation>
    <scope>NUCLEOTIDE SEQUENCE [LARGE SCALE GENOMIC DNA]</scope>
    <source>
        <strain evidence="2 3">Mal4</strain>
    </source>
</reference>
<keyword evidence="3" id="KW-1185">Reference proteome</keyword>
<dbReference type="RefSeq" id="WP_145367239.1">
    <property type="nucleotide sequence ID" value="NZ_CP036275.1"/>
</dbReference>
<dbReference type="Proteomes" id="UP000320496">
    <property type="component" value="Chromosome"/>
</dbReference>
<dbReference type="KEGG" id="mri:Mal4_08810"/>
<evidence type="ECO:0000256" key="1">
    <source>
        <dbReference type="SAM" id="SignalP"/>
    </source>
</evidence>
<keyword evidence="1" id="KW-0732">Signal</keyword>
<proteinExistence type="predicted"/>
<dbReference type="EMBL" id="CP036275">
    <property type="protein sequence ID" value="QDU36594.1"/>
    <property type="molecule type" value="Genomic_DNA"/>
</dbReference>
<dbReference type="AlphaFoldDB" id="A0A517Z290"/>
<protein>
    <submittedName>
        <fullName evidence="2">Uncharacterized protein</fullName>
    </submittedName>
</protein>
<sequence precursor="true">MRPSPLFVAACLTVLAFTPSADAEICDGIGGCKPHCCDTPVMLVCQPTVTPEPNEKECWEVECEYVCIPPVRFPWQPCGTPGGCGKIRCVKKLKKVKYECGTNYVWEWDVRAVCGAGVCKPGYGPGCDIMPCAPCH</sequence>
<accession>A0A517Z290</accession>
<feature type="signal peptide" evidence="1">
    <location>
        <begin position="1"/>
        <end position="23"/>
    </location>
</feature>
<gene>
    <name evidence="2" type="ORF">Mal4_08810</name>
</gene>
<evidence type="ECO:0000313" key="3">
    <source>
        <dbReference type="Proteomes" id="UP000320496"/>
    </source>
</evidence>
<dbReference type="OrthoDB" id="289236at2"/>
<name>A0A517Z290_9PLAN</name>
<organism evidence="2 3">
    <name type="scientific">Maioricimonas rarisocia</name>
    <dbReference type="NCBI Taxonomy" id="2528026"/>
    <lineage>
        <taxon>Bacteria</taxon>
        <taxon>Pseudomonadati</taxon>
        <taxon>Planctomycetota</taxon>
        <taxon>Planctomycetia</taxon>
        <taxon>Planctomycetales</taxon>
        <taxon>Planctomycetaceae</taxon>
        <taxon>Maioricimonas</taxon>
    </lineage>
</organism>